<evidence type="ECO:0000313" key="6">
    <source>
        <dbReference type="Proteomes" id="UP000265742"/>
    </source>
</evidence>
<dbReference type="SUPFAM" id="SSF46689">
    <property type="entry name" value="Homeodomain-like"/>
    <property type="match status" value="2"/>
</dbReference>
<organism evidence="5 6">
    <name type="scientific">Amnibacterium setariae</name>
    <dbReference type="NCBI Taxonomy" id="2306585"/>
    <lineage>
        <taxon>Bacteria</taxon>
        <taxon>Bacillati</taxon>
        <taxon>Actinomycetota</taxon>
        <taxon>Actinomycetes</taxon>
        <taxon>Micrococcales</taxon>
        <taxon>Microbacteriaceae</taxon>
        <taxon>Amnibacterium</taxon>
    </lineage>
</organism>
<dbReference type="AlphaFoldDB" id="A0A3A1TYF2"/>
<dbReference type="EMBL" id="QXTG01000002">
    <property type="protein sequence ID" value="RIX28618.1"/>
    <property type="molecule type" value="Genomic_DNA"/>
</dbReference>
<evidence type="ECO:0000313" key="5">
    <source>
        <dbReference type="EMBL" id="RIX28618.1"/>
    </source>
</evidence>
<dbReference type="InterPro" id="IPR050204">
    <property type="entry name" value="AraC_XylS_family_regulators"/>
</dbReference>
<evidence type="ECO:0000256" key="2">
    <source>
        <dbReference type="ARBA" id="ARBA00023125"/>
    </source>
</evidence>
<evidence type="ECO:0000259" key="4">
    <source>
        <dbReference type="PROSITE" id="PS01124"/>
    </source>
</evidence>
<protein>
    <submittedName>
        <fullName evidence="5">AraC family transcriptional regulator</fullName>
    </submittedName>
</protein>
<dbReference type="Pfam" id="PF12833">
    <property type="entry name" value="HTH_18"/>
    <property type="match status" value="1"/>
</dbReference>
<dbReference type="InterPro" id="IPR018060">
    <property type="entry name" value="HTH_AraC"/>
</dbReference>
<dbReference type="Gene3D" id="1.10.10.60">
    <property type="entry name" value="Homeodomain-like"/>
    <property type="match status" value="2"/>
</dbReference>
<keyword evidence="1" id="KW-0805">Transcription regulation</keyword>
<dbReference type="PANTHER" id="PTHR46796">
    <property type="entry name" value="HTH-TYPE TRANSCRIPTIONAL ACTIVATOR RHAS-RELATED"/>
    <property type="match status" value="1"/>
</dbReference>
<reference evidence="6" key="1">
    <citation type="submission" date="2018-09" db="EMBL/GenBank/DDBJ databases">
        <authorList>
            <person name="Kim I."/>
        </authorList>
    </citation>
    <scope>NUCLEOTIDE SEQUENCE [LARGE SCALE GENOMIC DNA]</scope>
    <source>
        <strain evidence="6">DD4a</strain>
    </source>
</reference>
<dbReference type="PROSITE" id="PS01124">
    <property type="entry name" value="HTH_ARAC_FAMILY_2"/>
    <property type="match status" value="1"/>
</dbReference>
<proteinExistence type="predicted"/>
<sequence>MADASRVSPLSALSLASIPRTVKASSAAAGWSALLVERHVVHAHRDVLELPPTPDRTVVIGLRGGQRLELFGSAPRQVHAYGAASVGFTDGGQGLSLRRLPVDGVRSFEKVNLYLPAATIAEAQDAVTGSRQGARWPGGPVQDPDLAAMSLVILRAAARGASELYAQAAAHWLALHLVERHLGLERTGDRGHRRRDQRIAAAVDLIDSSFALPLTLDDMARAARVSKFHFARLFTEVMGVPPHRYLVRKRLELAVALLTDTDLSVADVARRTGFSRTASFRHALADAGAGAPEAIRAGRGARPLDVDARRAIEPED</sequence>
<feature type="domain" description="HTH araC/xylS-type" evidence="4">
    <location>
        <begin position="200"/>
        <end position="298"/>
    </location>
</feature>
<keyword evidence="2" id="KW-0238">DNA-binding</keyword>
<dbReference type="Proteomes" id="UP000265742">
    <property type="component" value="Unassembled WGS sequence"/>
</dbReference>
<keyword evidence="3" id="KW-0804">Transcription</keyword>
<dbReference type="RefSeq" id="WP_119482928.1">
    <property type="nucleotide sequence ID" value="NZ_QXTG01000002.1"/>
</dbReference>
<comment type="caution">
    <text evidence="5">The sequence shown here is derived from an EMBL/GenBank/DDBJ whole genome shotgun (WGS) entry which is preliminary data.</text>
</comment>
<accession>A0A3A1TYF2</accession>
<dbReference type="GO" id="GO:0043565">
    <property type="term" value="F:sequence-specific DNA binding"/>
    <property type="evidence" value="ECO:0007669"/>
    <property type="project" value="InterPro"/>
</dbReference>
<name>A0A3A1TYF2_9MICO</name>
<dbReference type="OrthoDB" id="241790at2"/>
<keyword evidence="6" id="KW-1185">Reference proteome</keyword>
<gene>
    <name evidence="5" type="ORF">D1781_14520</name>
</gene>
<evidence type="ECO:0000256" key="1">
    <source>
        <dbReference type="ARBA" id="ARBA00023015"/>
    </source>
</evidence>
<evidence type="ECO:0000256" key="3">
    <source>
        <dbReference type="ARBA" id="ARBA00023163"/>
    </source>
</evidence>
<dbReference type="InterPro" id="IPR009057">
    <property type="entry name" value="Homeodomain-like_sf"/>
</dbReference>
<dbReference type="SMART" id="SM00342">
    <property type="entry name" value="HTH_ARAC"/>
    <property type="match status" value="1"/>
</dbReference>
<dbReference type="GO" id="GO:0003700">
    <property type="term" value="F:DNA-binding transcription factor activity"/>
    <property type="evidence" value="ECO:0007669"/>
    <property type="project" value="InterPro"/>
</dbReference>
<dbReference type="PANTHER" id="PTHR46796:SF14">
    <property type="entry name" value="TRANSCRIPTIONAL REGULATORY PROTEIN"/>
    <property type="match status" value="1"/>
</dbReference>